<keyword evidence="3" id="KW-1185">Reference proteome</keyword>
<reference evidence="2 3" key="1">
    <citation type="submission" date="2023-09" db="EMBL/GenBank/DDBJ databases">
        <title>Nesidiocoris tenuis whole genome shotgun sequence.</title>
        <authorList>
            <person name="Shibata T."/>
            <person name="Shimoda M."/>
            <person name="Kobayashi T."/>
            <person name="Uehara T."/>
        </authorList>
    </citation>
    <scope>NUCLEOTIDE SEQUENCE [LARGE SCALE GENOMIC DNA]</scope>
    <source>
        <strain evidence="2 3">Japan</strain>
    </source>
</reference>
<name>A0ABN7BBD6_9HEMI</name>
<organism evidence="2 3">
    <name type="scientific">Nesidiocoris tenuis</name>
    <dbReference type="NCBI Taxonomy" id="355587"/>
    <lineage>
        <taxon>Eukaryota</taxon>
        <taxon>Metazoa</taxon>
        <taxon>Ecdysozoa</taxon>
        <taxon>Arthropoda</taxon>
        <taxon>Hexapoda</taxon>
        <taxon>Insecta</taxon>
        <taxon>Pterygota</taxon>
        <taxon>Neoptera</taxon>
        <taxon>Paraneoptera</taxon>
        <taxon>Hemiptera</taxon>
        <taxon>Heteroptera</taxon>
        <taxon>Panheteroptera</taxon>
        <taxon>Cimicomorpha</taxon>
        <taxon>Miridae</taxon>
        <taxon>Dicyphina</taxon>
        <taxon>Nesidiocoris</taxon>
    </lineage>
</organism>
<feature type="region of interest" description="Disordered" evidence="1">
    <location>
        <begin position="1"/>
        <end position="30"/>
    </location>
</feature>
<evidence type="ECO:0000313" key="3">
    <source>
        <dbReference type="Proteomes" id="UP001307889"/>
    </source>
</evidence>
<accession>A0ABN7BBD6</accession>
<dbReference type="EMBL" id="AP028921">
    <property type="protein sequence ID" value="BET01644.1"/>
    <property type="molecule type" value="Genomic_DNA"/>
</dbReference>
<protein>
    <submittedName>
        <fullName evidence="2">Uncharacterized protein</fullName>
    </submittedName>
</protein>
<gene>
    <name evidence="2" type="ORF">NTJ_14459</name>
</gene>
<evidence type="ECO:0000256" key="1">
    <source>
        <dbReference type="SAM" id="MobiDB-lite"/>
    </source>
</evidence>
<dbReference type="Proteomes" id="UP001307889">
    <property type="component" value="Chromosome 13"/>
</dbReference>
<sequence>MFRPSEINRGGASLSRKRSDERPRSIVDPTSDLQFSYASCPPSGKGPHCCCGAQLKAASHRLFYGSLRLLDITAYLPVTESDYYAVLPAGASP</sequence>
<proteinExistence type="predicted"/>
<evidence type="ECO:0000313" key="2">
    <source>
        <dbReference type="EMBL" id="BET01644.1"/>
    </source>
</evidence>